<accession>A0A1C3WDR4</accession>
<dbReference type="OrthoDB" id="9790536at2"/>
<reference evidence="3" key="1">
    <citation type="submission" date="2016-08" db="EMBL/GenBank/DDBJ databases">
        <authorList>
            <person name="Varghese N."/>
            <person name="Submissions Spin"/>
        </authorList>
    </citation>
    <scope>NUCLEOTIDE SEQUENCE [LARGE SCALE GENOMIC DNA]</scope>
    <source>
        <strain evidence="3">HAMBI 2971</strain>
    </source>
</reference>
<gene>
    <name evidence="2" type="ORF">GA0061102_102740</name>
</gene>
<dbReference type="RefSeq" id="WP_092852642.1">
    <property type="nucleotide sequence ID" value="NZ_FMAH01000027.1"/>
</dbReference>
<evidence type="ECO:0000313" key="2">
    <source>
        <dbReference type="EMBL" id="SCB37988.1"/>
    </source>
</evidence>
<dbReference type="STRING" id="411945.GA0061102_102740"/>
<feature type="region of interest" description="Disordered" evidence="1">
    <location>
        <begin position="140"/>
        <end position="161"/>
    </location>
</feature>
<name>A0A1C3WDR4_9HYPH</name>
<dbReference type="InterPro" id="IPR008773">
    <property type="entry name" value="PhnI"/>
</dbReference>
<dbReference type="EMBL" id="FMAH01000027">
    <property type="protein sequence ID" value="SCB37988.1"/>
    <property type="molecule type" value="Genomic_DNA"/>
</dbReference>
<keyword evidence="3" id="KW-1185">Reference proteome</keyword>
<dbReference type="Proteomes" id="UP000199435">
    <property type="component" value="Unassembled WGS sequence"/>
</dbReference>
<evidence type="ECO:0000313" key="3">
    <source>
        <dbReference type="Proteomes" id="UP000199435"/>
    </source>
</evidence>
<protein>
    <submittedName>
        <fullName evidence="2">Alpha-D-ribose 1-methylphosphonate 5-triphosphate synthase subunit PhnI</fullName>
    </submittedName>
</protein>
<dbReference type="Pfam" id="PF05861">
    <property type="entry name" value="PhnI"/>
    <property type="match status" value="1"/>
</dbReference>
<dbReference type="AlphaFoldDB" id="A0A1C3WDR4"/>
<feature type="compositionally biased region" description="Polar residues" evidence="1">
    <location>
        <begin position="151"/>
        <end position="161"/>
    </location>
</feature>
<sequence length="372" mass="40781">MAQTIKGGERAIAATHKLLAKQRRGDPSIPEIHAVAIREQLGLAVDRVMAEGSLYAPDLAALAVKQAQGDLVEAAYLLRAYRATLQRIGTSKPIDTTNMVFHRKLSTTFKNAPGGNILGATYDWTHRLLDFSLIGESELPEETSEDAFSETEGTSPITSQSFSGTAMTRFMEPTAEPMGMKVADITEHPLSFPTTRDARLQALARGDEGFAAGLAYSSLRGFGRMHPFLSDMRIGDVVISLEIPEIAETVAIGEIVVTQCELVAKRVGSGTEEDPPRFIKGYGLSFGRNERRAMAMCILDLSMRTREFGDEPKYPAQDEEFVLLHLDNLDSSGLVQHFKLPHYVDYQAESLSIAELRASVASLDEETEEEAI</sequence>
<evidence type="ECO:0000256" key="1">
    <source>
        <dbReference type="SAM" id="MobiDB-lite"/>
    </source>
</evidence>
<dbReference type="PIRSF" id="PIRSF007313">
    <property type="entry name" value="PhnI"/>
    <property type="match status" value="1"/>
</dbReference>
<dbReference type="GO" id="GO:0019634">
    <property type="term" value="P:organic phosphonate metabolic process"/>
    <property type="evidence" value="ECO:0007669"/>
    <property type="project" value="InterPro"/>
</dbReference>
<organism evidence="2 3">
    <name type="scientific">Rhizobium miluonense</name>
    <dbReference type="NCBI Taxonomy" id="411945"/>
    <lineage>
        <taxon>Bacteria</taxon>
        <taxon>Pseudomonadati</taxon>
        <taxon>Pseudomonadota</taxon>
        <taxon>Alphaproteobacteria</taxon>
        <taxon>Hyphomicrobiales</taxon>
        <taxon>Rhizobiaceae</taxon>
        <taxon>Rhizobium/Agrobacterium group</taxon>
        <taxon>Rhizobium</taxon>
    </lineage>
</organism>
<feature type="compositionally biased region" description="Acidic residues" evidence="1">
    <location>
        <begin position="140"/>
        <end position="149"/>
    </location>
</feature>
<proteinExistence type="predicted"/>